<evidence type="ECO:0000256" key="2">
    <source>
        <dbReference type="ARBA" id="ARBA00023015"/>
    </source>
</evidence>
<keyword evidence="2" id="KW-0805">Transcription regulation</keyword>
<dbReference type="PANTHER" id="PTHR30055:SF175">
    <property type="entry name" value="HTH-TYPE TRANSCRIPTIONAL REPRESSOR KSTR2"/>
    <property type="match status" value="1"/>
</dbReference>
<dbReference type="RefSeq" id="WP_133556579.1">
    <property type="nucleotide sequence ID" value="NZ_SNYF01000007.1"/>
</dbReference>
<evidence type="ECO:0000313" key="7">
    <source>
        <dbReference type="EMBL" id="TDQ16552.1"/>
    </source>
</evidence>
<dbReference type="InterPro" id="IPR013570">
    <property type="entry name" value="Tscrpt_reg_YsiA_C"/>
</dbReference>
<evidence type="ECO:0000256" key="1">
    <source>
        <dbReference type="ARBA" id="ARBA00022491"/>
    </source>
</evidence>
<evidence type="ECO:0000256" key="3">
    <source>
        <dbReference type="ARBA" id="ARBA00023125"/>
    </source>
</evidence>
<protein>
    <submittedName>
        <fullName evidence="7">TetR family transcriptional regulator</fullName>
    </submittedName>
</protein>
<dbReference type="OrthoDB" id="9798857at2"/>
<dbReference type="InterPro" id="IPR036271">
    <property type="entry name" value="Tet_transcr_reg_TetR-rel_C_sf"/>
</dbReference>
<evidence type="ECO:0000313" key="8">
    <source>
        <dbReference type="Proteomes" id="UP000294535"/>
    </source>
</evidence>
<dbReference type="InterPro" id="IPR001647">
    <property type="entry name" value="HTH_TetR"/>
</dbReference>
<dbReference type="InterPro" id="IPR009057">
    <property type="entry name" value="Homeodomain-like_sf"/>
</dbReference>
<dbReference type="Proteomes" id="UP000294535">
    <property type="component" value="Unassembled WGS sequence"/>
</dbReference>
<comment type="caution">
    <text evidence="7">The sequence shown here is derived from an EMBL/GenBank/DDBJ whole genome shotgun (WGS) entry which is preliminary data.</text>
</comment>
<feature type="domain" description="HTH tetR-type" evidence="6">
    <location>
        <begin position="4"/>
        <end position="64"/>
    </location>
</feature>
<keyword evidence="8" id="KW-1185">Reference proteome</keyword>
<dbReference type="AlphaFoldDB" id="A0A4R6T455"/>
<evidence type="ECO:0000259" key="6">
    <source>
        <dbReference type="PROSITE" id="PS50977"/>
    </source>
</evidence>
<proteinExistence type="predicted"/>
<name>A0A4R6T455_9BACT</name>
<dbReference type="PANTHER" id="PTHR30055">
    <property type="entry name" value="HTH-TYPE TRANSCRIPTIONAL REGULATOR RUTR"/>
    <property type="match status" value="1"/>
</dbReference>
<dbReference type="PRINTS" id="PR00455">
    <property type="entry name" value="HTHTETR"/>
</dbReference>
<dbReference type="GO" id="GO:0003700">
    <property type="term" value="F:DNA-binding transcription factor activity"/>
    <property type="evidence" value="ECO:0007669"/>
    <property type="project" value="TreeGrafter"/>
</dbReference>
<dbReference type="Pfam" id="PF00440">
    <property type="entry name" value="TetR_N"/>
    <property type="match status" value="1"/>
</dbReference>
<dbReference type="Pfam" id="PF08359">
    <property type="entry name" value="TetR_C_4"/>
    <property type="match status" value="1"/>
</dbReference>
<dbReference type="InterPro" id="IPR050109">
    <property type="entry name" value="HTH-type_TetR-like_transc_reg"/>
</dbReference>
<accession>A0A4R6T455</accession>
<organism evidence="7 8">
    <name type="scientific">Algoriphagus boseongensis</name>
    <dbReference type="NCBI Taxonomy" id="1442587"/>
    <lineage>
        <taxon>Bacteria</taxon>
        <taxon>Pseudomonadati</taxon>
        <taxon>Bacteroidota</taxon>
        <taxon>Cytophagia</taxon>
        <taxon>Cytophagales</taxon>
        <taxon>Cyclobacteriaceae</taxon>
        <taxon>Algoriphagus</taxon>
    </lineage>
</organism>
<evidence type="ECO:0000256" key="5">
    <source>
        <dbReference type="PROSITE-ProRule" id="PRU00335"/>
    </source>
</evidence>
<keyword evidence="3 5" id="KW-0238">DNA-binding</keyword>
<dbReference type="SUPFAM" id="SSF46689">
    <property type="entry name" value="Homeodomain-like"/>
    <property type="match status" value="1"/>
</dbReference>
<evidence type="ECO:0000256" key="4">
    <source>
        <dbReference type="ARBA" id="ARBA00023163"/>
    </source>
</evidence>
<dbReference type="PROSITE" id="PS50977">
    <property type="entry name" value="HTH_TETR_2"/>
    <property type="match status" value="1"/>
</dbReference>
<keyword evidence="4" id="KW-0804">Transcription</keyword>
<dbReference type="EMBL" id="SNYF01000007">
    <property type="protein sequence ID" value="TDQ16552.1"/>
    <property type="molecule type" value="Genomic_DNA"/>
</dbReference>
<gene>
    <name evidence="7" type="ORF">DFQ04_2672</name>
</gene>
<dbReference type="GO" id="GO:0000976">
    <property type="term" value="F:transcription cis-regulatory region binding"/>
    <property type="evidence" value="ECO:0007669"/>
    <property type="project" value="TreeGrafter"/>
</dbReference>
<keyword evidence="1" id="KW-0678">Repressor</keyword>
<reference evidence="7 8" key="1">
    <citation type="submission" date="2019-03" db="EMBL/GenBank/DDBJ databases">
        <title>Genomic Encyclopedia of Type Strains, Phase III (KMG-III): the genomes of soil and plant-associated and newly described type strains.</title>
        <authorList>
            <person name="Whitman W."/>
        </authorList>
    </citation>
    <scope>NUCLEOTIDE SEQUENCE [LARGE SCALE GENOMIC DNA]</scope>
    <source>
        <strain evidence="7 8">CECT 8446</strain>
    </source>
</reference>
<sequence length="192" mass="21435">MPISERQKEIIDAAGKILTQSGISGLTTKNLAREMGFSEAAIYRHFPSKEAIILAMLGFLRSNMDSRLAAVNQSQGLEERLRAIFSSQFSFFTQNQHFVVAVFSDGLWEESGQVNQAILALMQTKMRYLLPLIQEGQSQGLFKSSISSEQIAHIVLGAFRLHMFKWRVSGFSFDLVSSGEKLIDSILEVIKG</sequence>
<dbReference type="Gene3D" id="1.10.357.10">
    <property type="entry name" value="Tetracycline Repressor, domain 2"/>
    <property type="match status" value="1"/>
</dbReference>
<feature type="DNA-binding region" description="H-T-H motif" evidence="5">
    <location>
        <begin position="27"/>
        <end position="46"/>
    </location>
</feature>
<dbReference type="SUPFAM" id="SSF48498">
    <property type="entry name" value="Tetracyclin repressor-like, C-terminal domain"/>
    <property type="match status" value="1"/>
</dbReference>